<evidence type="ECO:0000256" key="9">
    <source>
        <dbReference type="ARBA" id="ARBA00022679"/>
    </source>
</evidence>
<evidence type="ECO:0000256" key="14">
    <source>
        <dbReference type="ARBA" id="ARBA00023154"/>
    </source>
</evidence>
<dbReference type="CDD" id="cd04246">
    <property type="entry name" value="AAK_AK-DapG-like"/>
    <property type="match status" value="1"/>
</dbReference>
<comment type="caution">
    <text evidence="20">The sequence shown here is derived from an EMBL/GenBank/DDBJ whole genome shotgun (WGS) entry which is preliminary data.</text>
</comment>
<organism evidence="20 21">
    <name type="scientific">Nonomuraea typhae</name>
    <dbReference type="NCBI Taxonomy" id="2603600"/>
    <lineage>
        <taxon>Bacteria</taxon>
        <taxon>Bacillati</taxon>
        <taxon>Actinomycetota</taxon>
        <taxon>Actinomycetes</taxon>
        <taxon>Streptosporangiales</taxon>
        <taxon>Streptosporangiaceae</taxon>
        <taxon>Nonomuraea</taxon>
    </lineage>
</organism>
<dbReference type="GO" id="GO:0004072">
    <property type="term" value="F:aspartate kinase activity"/>
    <property type="evidence" value="ECO:0007669"/>
    <property type="project" value="UniProtKB-EC"/>
</dbReference>
<dbReference type="EC" id="2.7.2.4" evidence="6 16"/>
<keyword evidence="13" id="KW-0220">Diaminopimelate biosynthesis</keyword>
<dbReference type="EMBL" id="JBITGY010000003">
    <property type="protein sequence ID" value="MFI6498036.1"/>
    <property type="molecule type" value="Genomic_DNA"/>
</dbReference>
<evidence type="ECO:0000256" key="2">
    <source>
        <dbReference type="ARBA" id="ARBA00004766"/>
    </source>
</evidence>
<dbReference type="Pfam" id="PF00696">
    <property type="entry name" value="AA_kinase"/>
    <property type="match status" value="1"/>
</dbReference>
<evidence type="ECO:0000256" key="17">
    <source>
        <dbReference type="RuleBase" id="RU004249"/>
    </source>
</evidence>
<dbReference type="NCBIfam" id="TIGR00657">
    <property type="entry name" value="asp_kinases"/>
    <property type="match status" value="1"/>
</dbReference>
<keyword evidence="14" id="KW-0457">Lysine biosynthesis</keyword>
<feature type="domain" description="Aspartate/glutamate/uridylate kinase" evidence="18">
    <location>
        <begin position="2"/>
        <end position="229"/>
    </location>
</feature>
<dbReference type="InterPro" id="IPR001048">
    <property type="entry name" value="Asp/Glu/Uridylate_kinase"/>
</dbReference>
<dbReference type="InterPro" id="IPR036393">
    <property type="entry name" value="AceGlu_kinase-like_sf"/>
</dbReference>
<dbReference type="Gene3D" id="3.40.1160.10">
    <property type="entry name" value="Acetylglutamate kinase-like"/>
    <property type="match status" value="1"/>
</dbReference>
<dbReference type="NCBIfam" id="NF005155">
    <property type="entry name" value="PRK06635.1-4"/>
    <property type="match status" value="1"/>
</dbReference>
<evidence type="ECO:0000256" key="11">
    <source>
        <dbReference type="ARBA" id="ARBA00022777"/>
    </source>
</evidence>
<keyword evidence="21" id="KW-1185">Reference proteome</keyword>
<protein>
    <recommendedName>
        <fullName evidence="7 16">Aspartokinase</fullName>
        <ecNumber evidence="6 16">2.7.2.4</ecNumber>
    </recommendedName>
</protein>
<evidence type="ECO:0000256" key="12">
    <source>
        <dbReference type="ARBA" id="ARBA00022840"/>
    </source>
</evidence>
<evidence type="ECO:0000259" key="18">
    <source>
        <dbReference type="Pfam" id="PF00696"/>
    </source>
</evidence>
<evidence type="ECO:0000256" key="10">
    <source>
        <dbReference type="ARBA" id="ARBA00022741"/>
    </source>
</evidence>
<dbReference type="SUPFAM" id="SSF53633">
    <property type="entry name" value="Carbamate kinase-like"/>
    <property type="match status" value="1"/>
</dbReference>
<evidence type="ECO:0000259" key="19">
    <source>
        <dbReference type="Pfam" id="PF22468"/>
    </source>
</evidence>
<keyword evidence="10" id="KW-0547">Nucleotide-binding</keyword>
<reference evidence="20 21" key="1">
    <citation type="submission" date="2024-10" db="EMBL/GenBank/DDBJ databases">
        <title>The Natural Products Discovery Center: Release of the First 8490 Sequenced Strains for Exploring Actinobacteria Biosynthetic Diversity.</title>
        <authorList>
            <person name="Kalkreuter E."/>
            <person name="Kautsar S.A."/>
            <person name="Yang D."/>
            <person name="Bader C.D."/>
            <person name="Teijaro C.N."/>
            <person name="Fluegel L."/>
            <person name="Davis C.M."/>
            <person name="Simpson J.R."/>
            <person name="Lauterbach L."/>
            <person name="Steele A.D."/>
            <person name="Gui C."/>
            <person name="Meng S."/>
            <person name="Li G."/>
            <person name="Viehrig K."/>
            <person name="Ye F."/>
            <person name="Su P."/>
            <person name="Kiefer A.F."/>
            <person name="Nichols A."/>
            <person name="Cepeda A.J."/>
            <person name="Yan W."/>
            <person name="Fan B."/>
            <person name="Jiang Y."/>
            <person name="Adhikari A."/>
            <person name="Zheng C.-J."/>
            <person name="Schuster L."/>
            <person name="Cowan T.M."/>
            <person name="Smanski M.J."/>
            <person name="Chevrette M.G."/>
            <person name="De Carvalho L.P.S."/>
            <person name="Shen B."/>
        </authorList>
    </citation>
    <scope>NUCLEOTIDE SEQUENCE [LARGE SCALE GENOMIC DNA]</scope>
    <source>
        <strain evidence="20 21">NPDC050545</strain>
    </source>
</reference>
<keyword evidence="12" id="KW-0067">ATP-binding</keyword>
<keyword evidence="11 16" id="KW-0418">Kinase</keyword>
<dbReference type="Gene3D" id="3.30.2130.10">
    <property type="entry name" value="VC0802-like"/>
    <property type="match status" value="1"/>
</dbReference>
<dbReference type="InterPro" id="IPR005260">
    <property type="entry name" value="Asp_kin_monofn"/>
</dbReference>
<comment type="catalytic activity">
    <reaction evidence="15 16">
        <text>L-aspartate + ATP = 4-phospho-L-aspartate + ADP</text>
        <dbReference type="Rhea" id="RHEA:23776"/>
        <dbReference type="ChEBI" id="CHEBI:29991"/>
        <dbReference type="ChEBI" id="CHEBI:30616"/>
        <dbReference type="ChEBI" id="CHEBI:57535"/>
        <dbReference type="ChEBI" id="CHEBI:456216"/>
        <dbReference type="EC" id="2.7.2.4"/>
    </reaction>
</comment>
<dbReference type="InterPro" id="IPR054352">
    <property type="entry name" value="ACT_Aspartokinase"/>
</dbReference>
<evidence type="ECO:0000256" key="3">
    <source>
        <dbReference type="ARBA" id="ARBA00004986"/>
    </source>
</evidence>
<keyword evidence="8 17" id="KW-0028">Amino-acid biosynthesis</keyword>
<dbReference type="InterPro" id="IPR045865">
    <property type="entry name" value="ACT-like_dom_sf"/>
</dbReference>
<evidence type="ECO:0000256" key="1">
    <source>
        <dbReference type="ARBA" id="ARBA00002843"/>
    </source>
</evidence>
<evidence type="ECO:0000256" key="15">
    <source>
        <dbReference type="ARBA" id="ARBA00047872"/>
    </source>
</evidence>
<dbReference type="PROSITE" id="PS00324">
    <property type="entry name" value="ASPARTOKINASE"/>
    <property type="match status" value="1"/>
</dbReference>
<evidence type="ECO:0000256" key="4">
    <source>
        <dbReference type="ARBA" id="ARBA00005139"/>
    </source>
</evidence>
<evidence type="ECO:0000313" key="21">
    <source>
        <dbReference type="Proteomes" id="UP001612741"/>
    </source>
</evidence>
<evidence type="ECO:0000313" key="20">
    <source>
        <dbReference type="EMBL" id="MFI6498036.1"/>
    </source>
</evidence>
<accession>A0ABW7YQ41</accession>
<comment type="pathway">
    <text evidence="3 17">Amino-acid biosynthesis; L-methionine biosynthesis via de novo pathway; L-homoserine from L-aspartate: step 1/3.</text>
</comment>
<gene>
    <name evidence="20" type="ORF">ACIBG2_11650</name>
</gene>
<proteinExistence type="inferred from homology"/>
<comment type="pathway">
    <text evidence="2 17">Amino-acid biosynthesis; L-lysine biosynthesis via DAP pathway; (S)-tetrahydrodipicolinate from L-aspartate: step 1/4.</text>
</comment>
<dbReference type="InterPro" id="IPR018042">
    <property type="entry name" value="Aspartate_kinase_CS"/>
</dbReference>
<comment type="pathway">
    <text evidence="4 17">Amino-acid biosynthesis; L-threonine biosynthesis; L-threonine from L-aspartate: step 1/5.</text>
</comment>
<comment type="function">
    <text evidence="1">Catalyzes the phosphorylation of the beta-carboxyl group of aspartic acid with ATP to yield 4-phospho-L-aspartate, which is involved in the branched biosynthetic pathway leading to the biosynthesis of amino acids lysine, threonine, isoleucine and methionine.</text>
</comment>
<evidence type="ECO:0000256" key="7">
    <source>
        <dbReference type="ARBA" id="ARBA00016273"/>
    </source>
</evidence>
<evidence type="ECO:0000256" key="5">
    <source>
        <dbReference type="ARBA" id="ARBA00010122"/>
    </source>
</evidence>
<dbReference type="Pfam" id="PF22468">
    <property type="entry name" value="ACT_9"/>
    <property type="match status" value="1"/>
</dbReference>
<name>A0ABW7YQ41_9ACTN</name>
<evidence type="ECO:0000256" key="13">
    <source>
        <dbReference type="ARBA" id="ARBA00022915"/>
    </source>
</evidence>
<dbReference type="RefSeq" id="WP_397081296.1">
    <property type="nucleotide sequence ID" value="NZ_JBITGY010000003.1"/>
</dbReference>
<dbReference type="PIRSF" id="PIRSF000726">
    <property type="entry name" value="Asp_kin"/>
    <property type="match status" value="1"/>
</dbReference>
<dbReference type="SUPFAM" id="SSF55021">
    <property type="entry name" value="ACT-like"/>
    <property type="match status" value="2"/>
</dbReference>
<comment type="similarity">
    <text evidence="5 16">Belongs to the aspartokinase family.</text>
</comment>
<sequence>MNIIVQKFGGSSVAALQGVRRVAEIVGDAYRSGHRTVAVVSAQGDTTDALLRQAAQVNPAPSPRETDQLLATGECAAAALLAMALHARGVPAVSLTGGQAGIRAVGPYGAAVVEAIDAAPVRELLATGTVAVVAGFQGISPDGDVVTLGRGGSDTTAVALAAELGAACCEIYTDVEGVCTADPRVVPEARVLPSVPPAVLAEMAFAGARVLHSRAVELAAMRKVELRVRSSFTKSAGTAVWAGRDAEVLETRGVVAAITHDLDVARVLVHLTAARHDPAADLLGVLGRQHVPVDLVARSGTYEAEFRMGFTIRRSDLDKVLAQLKESAEALGGSVRVDTHVAKVSLVGMGLLSRPLYTARLLEALAAGGITTHWVSISQARTSVIIARDRVLDAVALLHGEFANDFMLDHADEMTSV</sequence>
<evidence type="ECO:0000256" key="16">
    <source>
        <dbReference type="RuleBase" id="RU003448"/>
    </source>
</evidence>
<dbReference type="NCBIfam" id="NF005154">
    <property type="entry name" value="PRK06635.1-2"/>
    <property type="match status" value="1"/>
</dbReference>
<dbReference type="Proteomes" id="UP001612741">
    <property type="component" value="Unassembled WGS sequence"/>
</dbReference>
<keyword evidence="9 16" id="KW-0808">Transferase</keyword>
<dbReference type="InterPro" id="IPR001341">
    <property type="entry name" value="Asp_kinase"/>
</dbReference>
<evidence type="ECO:0000256" key="6">
    <source>
        <dbReference type="ARBA" id="ARBA00013059"/>
    </source>
</evidence>
<evidence type="ECO:0000256" key="8">
    <source>
        <dbReference type="ARBA" id="ARBA00022605"/>
    </source>
</evidence>
<dbReference type="PANTHER" id="PTHR21499:SF3">
    <property type="entry name" value="ASPARTOKINASE"/>
    <property type="match status" value="1"/>
</dbReference>
<feature type="domain" description="Aspartokinase ACT" evidence="19">
    <location>
        <begin position="344"/>
        <end position="402"/>
    </location>
</feature>
<dbReference type="PANTHER" id="PTHR21499">
    <property type="entry name" value="ASPARTATE KINASE"/>
    <property type="match status" value="1"/>
</dbReference>